<dbReference type="GO" id="GO:0043590">
    <property type="term" value="C:bacterial nucleoid"/>
    <property type="evidence" value="ECO:0007669"/>
    <property type="project" value="TreeGrafter"/>
</dbReference>
<dbReference type="GO" id="GO:0006302">
    <property type="term" value="P:double-strand break repair"/>
    <property type="evidence" value="ECO:0007669"/>
    <property type="project" value="TreeGrafter"/>
</dbReference>
<keyword evidence="6 8" id="KW-0234">DNA repair</keyword>
<comment type="function">
    <text evidence="1 8">Involved in DNA repair and RecF pathway recombination.</text>
</comment>
<dbReference type="PANTHER" id="PTHR33991:SF1">
    <property type="entry name" value="DNA REPAIR PROTEIN RECO"/>
    <property type="match status" value="1"/>
</dbReference>
<evidence type="ECO:0000256" key="2">
    <source>
        <dbReference type="ARBA" id="ARBA00007452"/>
    </source>
</evidence>
<evidence type="ECO:0000313" key="11">
    <source>
        <dbReference type="Proteomes" id="UP000051335"/>
    </source>
</evidence>
<feature type="domain" description="DNA replication/recombination mediator RecO N-terminal" evidence="9">
    <location>
        <begin position="18"/>
        <end position="83"/>
    </location>
</feature>
<dbReference type="InterPro" id="IPR022572">
    <property type="entry name" value="DNA_rep/recomb_RecO_N"/>
</dbReference>
<name>A0A0N8R305_9PSED</name>
<keyword evidence="5 8" id="KW-0233">DNA recombination</keyword>
<dbReference type="PANTHER" id="PTHR33991">
    <property type="entry name" value="DNA REPAIR PROTEIN RECO"/>
    <property type="match status" value="1"/>
</dbReference>
<protein>
    <recommendedName>
        <fullName evidence="3 8">DNA repair protein RecO</fullName>
    </recommendedName>
    <alternativeName>
        <fullName evidence="7 8">Recombination protein O</fullName>
    </alternativeName>
</protein>
<dbReference type="InterPro" id="IPR037278">
    <property type="entry name" value="ARFGAP/RecO"/>
</dbReference>
<dbReference type="Gene3D" id="2.40.50.140">
    <property type="entry name" value="Nucleic acid-binding proteins"/>
    <property type="match status" value="1"/>
</dbReference>
<evidence type="ECO:0000256" key="8">
    <source>
        <dbReference type="HAMAP-Rule" id="MF_00201"/>
    </source>
</evidence>
<reference evidence="10 11" key="1">
    <citation type="submission" date="2015-09" db="EMBL/GenBank/DDBJ databases">
        <title>Genome announcement of multiple Pseudomonas syringae strains.</title>
        <authorList>
            <person name="Thakur S."/>
            <person name="Wang P.W."/>
            <person name="Gong Y."/>
            <person name="Weir B.S."/>
            <person name="Guttman D.S."/>
        </authorList>
    </citation>
    <scope>NUCLEOTIDE SEQUENCE [LARGE SCALE GENOMIC DNA]</scope>
    <source>
        <strain evidence="10 11">ICMP17001</strain>
    </source>
</reference>
<dbReference type="InterPro" id="IPR003717">
    <property type="entry name" value="RecO"/>
</dbReference>
<dbReference type="Pfam" id="PF02565">
    <property type="entry name" value="RecO_C"/>
    <property type="match status" value="1"/>
</dbReference>
<evidence type="ECO:0000256" key="1">
    <source>
        <dbReference type="ARBA" id="ARBA00003065"/>
    </source>
</evidence>
<evidence type="ECO:0000259" key="9">
    <source>
        <dbReference type="Pfam" id="PF11967"/>
    </source>
</evidence>
<dbReference type="SUPFAM" id="SSF50249">
    <property type="entry name" value="Nucleic acid-binding proteins"/>
    <property type="match status" value="1"/>
</dbReference>
<evidence type="ECO:0000256" key="5">
    <source>
        <dbReference type="ARBA" id="ARBA00023172"/>
    </source>
</evidence>
<dbReference type="InterPro" id="IPR042242">
    <property type="entry name" value="RecO_C"/>
</dbReference>
<sequence length="239" mass="26304">MVGRTLPFRASLMSTPTGQPAYVLHSRAYRENSALVDFLTPQGRLRAVLRSAKGKAGSLARPFVPLEVEFRGRGELKNVGRMESAGVATWMTGEALFSGMYLNELLIRLLPAEDPHPAVFEHYAATLLALSLGRPLEPLLRSFEWRLLDDLGYGFAMDADINGEPLAIDGMYRLQVDAGLERVYLLQPGLFQGAELLAMSEADWSVPGALSAAKRLMRQALAVHLGGRPLVSRELFRKP</sequence>
<dbReference type="Gene3D" id="1.20.1440.120">
    <property type="entry name" value="Recombination protein O, C-terminal domain"/>
    <property type="match status" value="1"/>
</dbReference>
<keyword evidence="4 8" id="KW-0227">DNA damage</keyword>
<gene>
    <name evidence="8" type="primary">recO</name>
    <name evidence="10" type="ORF">ALO75_04252</name>
</gene>
<organism evidence="10 11">
    <name type="scientific">Pseudomonas syringae pv. coryli</name>
    <dbReference type="NCBI Taxonomy" id="317659"/>
    <lineage>
        <taxon>Bacteria</taxon>
        <taxon>Pseudomonadati</taxon>
        <taxon>Pseudomonadota</taxon>
        <taxon>Gammaproteobacteria</taxon>
        <taxon>Pseudomonadales</taxon>
        <taxon>Pseudomonadaceae</taxon>
        <taxon>Pseudomonas</taxon>
    </lineage>
</organism>
<evidence type="ECO:0000256" key="7">
    <source>
        <dbReference type="ARBA" id="ARBA00033409"/>
    </source>
</evidence>
<dbReference type="EMBL" id="LJQC01001046">
    <property type="protein sequence ID" value="KPW88246.1"/>
    <property type="molecule type" value="Genomic_DNA"/>
</dbReference>
<keyword evidence="11" id="KW-1185">Reference proteome</keyword>
<evidence type="ECO:0000256" key="4">
    <source>
        <dbReference type="ARBA" id="ARBA00022763"/>
    </source>
</evidence>
<dbReference type="PATRIC" id="fig|317659.3.peg.1152"/>
<comment type="caution">
    <text evidence="10">The sequence shown here is derived from an EMBL/GenBank/DDBJ whole genome shotgun (WGS) entry which is preliminary data.</text>
</comment>
<dbReference type="NCBIfam" id="TIGR00613">
    <property type="entry name" value="reco"/>
    <property type="match status" value="1"/>
</dbReference>
<dbReference type="InterPro" id="IPR012340">
    <property type="entry name" value="NA-bd_OB-fold"/>
</dbReference>
<comment type="similarity">
    <text evidence="2 8">Belongs to the RecO family.</text>
</comment>
<evidence type="ECO:0000256" key="6">
    <source>
        <dbReference type="ARBA" id="ARBA00023204"/>
    </source>
</evidence>
<dbReference type="Proteomes" id="UP000051335">
    <property type="component" value="Unassembled WGS sequence"/>
</dbReference>
<accession>A0A0N8R305</accession>
<proteinExistence type="inferred from homology"/>
<dbReference type="GO" id="GO:0006310">
    <property type="term" value="P:DNA recombination"/>
    <property type="evidence" value="ECO:0007669"/>
    <property type="project" value="UniProtKB-UniRule"/>
</dbReference>
<dbReference type="Pfam" id="PF11967">
    <property type="entry name" value="RecO_N"/>
    <property type="match status" value="1"/>
</dbReference>
<dbReference type="HAMAP" id="MF_00201">
    <property type="entry name" value="RecO"/>
    <property type="match status" value="1"/>
</dbReference>
<dbReference type="SUPFAM" id="SSF57863">
    <property type="entry name" value="ArfGap/RecO-like zinc finger"/>
    <property type="match status" value="1"/>
</dbReference>
<evidence type="ECO:0000313" key="10">
    <source>
        <dbReference type="EMBL" id="KPW88246.1"/>
    </source>
</evidence>
<evidence type="ECO:0000256" key="3">
    <source>
        <dbReference type="ARBA" id="ARBA00021310"/>
    </source>
</evidence>
<dbReference type="AlphaFoldDB" id="A0A0N8R305"/>